<feature type="chain" id="PRO_5013315464" evidence="1">
    <location>
        <begin position="27"/>
        <end position="91"/>
    </location>
</feature>
<feature type="signal peptide" evidence="1">
    <location>
        <begin position="1"/>
        <end position="26"/>
    </location>
</feature>
<sequence length="91" mass="9558">MKLKKAPLIFSFALSALLVTGTTGFASGGSGMMNANDNGMMNMMGSEGMSGMMESEGMSGMMQMMNSPEGQEMMNACGDFMASVADEKEVE</sequence>
<dbReference type="Proteomes" id="UP000188184">
    <property type="component" value="Chromosome"/>
</dbReference>
<name>A0A1Q2KYE3_9BACL</name>
<proteinExistence type="predicted"/>
<dbReference type="AlphaFoldDB" id="A0A1Q2KYE3"/>
<evidence type="ECO:0000313" key="2">
    <source>
        <dbReference type="EMBL" id="AQQ53230.1"/>
    </source>
</evidence>
<keyword evidence="1" id="KW-0732">Signal</keyword>
<keyword evidence="3" id="KW-1185">Reference proteome</keyword>
<reference evidence="2 3" key="1">
    <citation type="submission" date="2017-02" db="EMBL/GenBank/DDBJ databases">
        <title>The complete genomic sequence of a novel cold adapted crude oil-degrading bacterium Planococcus qaidamina Y42.</title>
        <authorList>
            <person name="Yang R."/>
        </authorList>
    </citation>
    <scope>NUCLEOTIDE SEQUENCE [LARGE SCALE GENOMIC DNA]</scope>
    <source>
        <strain evidence="2 3">Y42</strain>
    </source>
</reference>
<gene>
    <name evidence="2" type="ORF">B0X71_09165</name>
</gene>
<accession>A0A1Q2KYE3</accession>
<evidence type="ECO:0000256" key="1">
    <source>
        <dbReference type="SAM" id="SignalP"/>
    </source>
</evidence>
<dbReference type="EMBL" id="CP019640">
    <property type="protein sequence ID" value="AQQ53230.1"/>
    <property type="molecule type" value="Genomic_DNA"/>
</dbReference>
<evidence type="ECO:0000313" key="3">
    <source>
        <dbReference type="Proteomes" id="UP000188184"/>
    </source>
</evidence>
<organism evidence="2 3">
    <name type="scientific">Planococcus lenghuensis</name>
    <dbReference type="NCBI Taxonomy" id="2213202"/>
    <lineage>
        <taxon>Bacteria</taxon>
        <taxon>Bacillati</taxon>
        <taxon>Bacillota</taxon>
        <taxon>Bacilli</taxon>
        <taxon>Bacillales</taxon>
        <taxon>Caryophanaceae</taxon>
        <taxon>Planococcus</taxon>
    </lineage>
</organism>
<protein>
    <submittedName>
        <fullName evidence="2">Uncharacterized protein</fullName>
    </submittedName>
</protein>
<dbReference type="RefSeq" id="WP_077589116.1">
    <property type="nucleotide sequence ID" value="NZ_CP019640.1"/>
</dbReference>
<dbReference type="KEGG" id="pmar:B0X71_09165"/>